<dbReference type="EMBL" id="KZ613856">
    <property type="protein sequence ID" value="PMD55240.1"/>
    <property type="molecule type" value="Genomic_DNA"/>
</dbReference>
<dbReference type="PRINTS" id="PR01415">
    <property type="entry name" value="ANKYRIN"/>
</dbReference>
<keyword evidence="2" id="KW-0040">ANK repeat</keyword>
<dbReference type="OrthoDB" id="194358at2759"/>
<sequence length="719" mass="81623">TTKQSLIDQLYFTKIDERLISLTAAQGKTCRWFLTKPEYISWHDVTQQPDHGGFLWIIGNPGTGKSTLMKLLFDEARLNAKSDASKITLSFFFLARGTVEEKSTTGLYRSLLHQLFEKAEDLRESLEWMTADSARVIQRNGWHEEALKETLTHTVQKLGSRLLTVFIDALDECDDNQARGMVSFFEELCDRAREAQVLLQICFSSRHYPTIFIQKCIKITLEDEIGHTEDIQQYIKSKLKLGKRKQAEPLRSEILEKSSGIFLWVVLVLDILISEYPDNSVSIKKMRERLKEIPPKLTDLFEMILMRDGEKLERLQLCLKWILFATRPIKPQELYFAIQLGLDKSCSGCWDQEDVDLDQMKTYVRSSSKGLAEVTRNKASEVQFIHESVRGFLFGKYEGQWSGVSGNFVGHCHETLRDCCLAQLKASISQDVDIPDPLPQASKAAQLRETINFKFPFLEYSILNVLHHANSAQHNAIEQANFLAKFPLQRWKFLNNALERYQIRRYNDPVSMLYILAEKNLADLIRIHPQRESCFDVENGRYGPPIFAALATSSSEAVRVLFNIQAQIQPSMSPLHDLCKQYCQNKEKWATLGLGFTFSRKRGVLSYVAEYGDEILLSFLIESGQSALDTVDIDNRTPLLWAAKRGHEGIVKLLLEKGANADAADGGGWTPLLWASEGGHVDVVKLLLKKGANVDAADRTGRTPLHWASEGGHVDTAKL</sequence>
<dbReference type="InterPro" id="IPR036770">
    <property type="entry name" value="Ankyrin_rpt-contain_sf"/>
</dbReference>
<feature type="repeat" description="ANK" evidence="2">
    <location>
        <begin position="667"/>
        <end position="699"/>
    </location>
</feature>
<dbReference type="InterPro" id="IPR056884">
    <property type="entry name" value="NPHP3-like_N"/>
</dbReference>
<dbReference type="Pfam" id="PF24883">
    <property type="entry name" value="NPHP3_N"/>
    <property type="match status" value="1"/>
</dbReference>
<keyword evidence="5" id="KW-1185">Reference proteome</keyword>
<dbReference type="GeneID" id="36581495"/>
<dbReference type="Pfam" id="PF12796">
    <property type="entry name" value="Ank_2"/>
    <property type="match status" value="1"/>
</dbReference>
<feature type="non-terminal residue" evidence="4">
    <location>
        <position position="719"/>
    </location>
</feature>
<evidence type="ECO:0000313" key="4">
    <source>
        <dbReference type="EMBL" id="PMD55240.1"/>
    </source>
</evidence>
<dbReference type="PROSITE" id="PS50088">
    <property type="entry name" value="ANK_REPEAT"/>
    <property type="match status" value="3"/>
</dbReference>
<organism evidence="4 5">
    <name type="scientific">Hyaloscypha bicolor E</name>
    <dbReference type="NCBI Taxonomy" id="1095630"/>
    <lineage>
        <taxon>Eukaryota</taxon>
        <taxon>Fungi</taxon>
        <taxon>Dikarya</taxon>
        <taxon>Ascomycota</taxon>
        <taxon>Pezizomycotina</taxon>
        <taxon>Leotiomycetes</taxon>
        <taxon>Helotiales</taxon>
        <taxon>Hyaloscyphaceae</taxon>
        <taxon>Hyaloscypha</taxon>
        <taxon>Hyaloscypha bicolor</taxon>
    </lineage>
</organism>
<dbReference type="InterPro" id="IPR027417">
    <property type="entry name" value="P-loop_NTPase"/>
</dbReference>
<dbReference type="Pfam" id="PF13637">
    <property type="entry name" value="Ank_4"/>
    <property type="match status" value="1"/>
</dbReference>
<dbReference type="InParanoid" id="A0A2J6SWT3"/>
<feature type="non-terminal residue" evidence="4">
    <location>
        <position position="1"/>
    </location>
</feature>
<name>A0A2J6SWT3_9HELO</name>
<dbReference type="SUPFAM" id="SSF48403">
    <property type="entry name" value="Ankyrin repeat"/>
    <property type="match status" value="1"/>
</dbReference>
<keyword evidence="1" id="KW-0677">Repeat</keyword>
<dbReference type="PANTHER" id="PTHR10039:SF5">
    <property type="entry name" value="NACHT DOMAIN-CONTAINING PROTEIN"/>
    <property type="match status" value="1"/>
</dbReference>
<feature type="repeat" description="ANK" evidence="2">
    <location>
        <begin position="634"/>
        <end position="666"/>
    </location>
</feature>
<dbReference type="Gene3D" id="1.25.40.20">
    <property type="entry name" value="Ankyrin repeat-containing domain"/>
    <property type="match status" value="1"/>
</dbReference>
<dbReference type="STRING" id="1095630.A0A2J6SWT3"/>
<accession>A0A2J6SWT3</accession>
<dbReference type="Proteomes" id="UP000235371">
    <property type="component" value="Unassembled WGS sequence"/>
</dbReference>
<dbReference type="SMART" id="SM00248">
    <property type="entry name" value="ANK"/>
    <property type="match status" value="3"/>
</dbReference>
<dbReference type="PROSITE" id="PS50297">
    <property type="entry name" value="ANK_REP_REGION"/>
    <property type="match status" value="3"/>
</dbReference>
<evidence type="ECO:0000259" key="3">
    <source>
        <dbReference type="Pfam" id="PF24883"/>
    </source>
</evidence>
<gene>
    <name evidence="4" type="ORF">K444DRAFT_508926</name>
</gene>
<dbReference type="Gene3D" id="3.40.50.300">
    <property type="entry name" value="P-loop containing nucleotide triphosphate hydrolases"/>
    <property type="match status" value="1"/>
</dbReference>
<protein>
    <recommendedName>
        <fullName evidence="3">Nephrocystin 3-like N-terminal domain-containing protein</fullName>
    </recommendedName>
</protein>
<proteinExistence type="predicted"/>
<feature type="domain" description="Nephrocystin 3-like N-terminal" evidence="3">
    <location>
        <begin position="29"/>
        <end position="206"/>
    </location>
</feature>
<dbReference type="SUPFAM" id="SSF52540">
    <property type="entry name" value="P-loop containing nucleoside triphosphate hydrolases"/>
    <property type="match status" value="1"/>
</dbReference>
<evidence type="ECO:0000313" key="5">
    <source>
        <dbReference type="Proteomes" id="UP000235371"/>
    </source>
</evidence>
<dbReference type="PANTHER" id="PTHR10039">
    <property type="entry name" value="AMELOGENIN"/>
    <property type="match status" value="1"/>
</dbReference>
<evidence type="ECO:0000256" key="1">
    <source>
        <dbReference type="ARBA" id="ARBA00022737"/>
    </source>
</evidence>
<reference evidence="4 5" key="1">
    <citation type="submission" date="2016-04" db="EMBL/GenBank/DDBJ databases">
        <title>A degradative enzymes factory behind the ericoid mycorrhizal symbiosis.</title>
        <authorList>
            <consortium name="DOE Joint Genome Institute"/>
            <person name="Martino E."/>
            <person name="Morin E."/>
            <person name="Grelet G."/>
            <person name="Kuo A."/>
            <person name="Kohler A."/>
            <person name="Daghino S."/>
            <person name="Barry K."/>
            <person name="Choi C."/>
            <person name="Cichocki N."/>
            <person name="Clum A."/>
            <person name="Copeland A."/>
            <person name="Hainaut M."/>
            <person name="Haridas S."/>
            <person name="Labutti K."/>
            <person name="Lindquist E."/>
            <person name="Lipzen A."/>
            <person name="Khouja H.-R."/>
            <person name="Murat C."/>
            <person name="Ohm R."/>
            <person name="Olson A."/>
            <person name="Spatafora J."/>
            <person name="Veneault-Fourrey C."/>
            <person name="Henrissat B."/>
            <person name="Grigoriev I."/>
            <person name="Martin F."/>
            <person name="Perotto S."/>
        </authorList>
    </citation>
    <scope>NUCLEOTIDE SEQUENCE [LARGE SCALE GENOMIC DNA]</scope>
    <source>
        <strain evidence="4 5">E</strain>
    </source>
</reference>
<dbReference type="InterPro" id="IPR002110">
    <property type="entry name" value="Ankyrin_rpt"/>
</dbReference>
<dbReference type="AlphaFoldDB" id="A0A2J6SWT3"/>
<evidence type="ECO:0000256" key="2">
    <source>
        <dbReference type="PROSITE-ProRule" id="PRU00023"/>
    </source>
</evidence>
<dbReference type="RefSeq" id="XP_024732144.1">
    <property type="nucleotide sequence ID" value="XM_024873415.1"/>
</dbReference>
<feature type="repeat" description="ANK" evidence="2">
    <location>
        <begin position="700"/>
        <end position="719"/>
    </location>
</feature>